<comment type="caution">
    <text evidence="1">The sequence shown here is derived from an EMBL/GenBank/DDBJ whole genome shotgun (WGS) entry which is preliminary data.</text>
</comment>
<evidence type="ECO:0000313" key="2">
    <source>
        <dbReference type="Proteomes" id="UP000565262"/>
    </source>
</evidence>
<dbReference type="EMBL" id="JACJFM010000013">
    <property type="protein sequence ID" value="MBB1487274.1"/>
    <property type="molecule type" value="Genomic_DNA"/>
</dbReference>
<evidence type="ECO:0000313" key="1">
    <source>
        <dbReference type="EMBL" id="MBB1487274.1"/>
    </source>
</evidence>
<dbReference type="AlphaFoldDB" id="A0A839IRH7"/>
<protein>
    <submittedName>
        <fullName evidence="1">Uncharacterized protein</fullName>
    </submittedName>
</protein>
<reference evidence="1 2" key="1">
    <citation type="submission" date="2020-08" db="EMBL/GenBank/DDBJ databases">
        <title>Oceanospirillum sp. nov. isolated from marine sediment.</title>
        <authorList>
            <person name="Ji X."/>
        </authorList>
    </citation>
    <scope>NUCLEOTIDE SEQUENCE [LARGE SCALE GENOMIC DNA]</scope>
    <source>
        <strain evidence="1 2">D5</strain>
    </source>
</reference>
<proteinExistence type="predicted"/>
<dbReference type="RefSeq" id="WP_182809056.1">
    <property type="nucleotide sequence ID" value="NZ_JACJFM010000013.1"/>
</dbReference>
<name>A0A839IRH7_9GAMM</name>
<dbReference type="Proteomes" id="UP000565262">
    <property type="component" value="Unassembled WGS sequence"/>
</dbReference>
<sequence>MSKAVFSKTSSTDVVLEDAFWEADNGWDEYFLNRSVWVHMDEYCPHLLGDEDYSRIIIHSGNNSGWKYSRRLKDRDLVHAVFAEIKKPVSEKNLIELGFEKWSGSYA</sequence>
<keyword evidence="2" id="KW-1185">Reference proteome</keyword>
<gene>
    <name evidence="1" type="ORF">H4O21_11700</name>
</gene>
<accession>A0A839IRH7</accession>
<organism evidence="1 2">
    <name type="scientific">Oceanospirillum sediminis</name>
    <dbReference type="NCBI Taxonomy" id="2760088"/>
    <lineage>
        <taxon>Bacteria</taxon>
        <taxon>Pseudomonadati</taxon>
        <taxon>Pseudomonadota</taxon>
        <taxon>Gammaproteobacteria</taxon>
        <taxon>Oceanospirillales</taxon>
        <taxon>Oceanospirillaceae</taxon>
        <taxon>Oceanospirillum</taxon>
    </lineage>
</organism>